<name>A0A4Y7PFV4_9AGAM</name>
<organism evidence="4 5">
    <name type="scientific">Rickenella mellea</name>
    <dbReference type="NCBI Taxonomy" id="50990"/>
    <lineage>
        <taxon>Eukaryota</taxon>
        <taxon>Fungi</taxon>
        <taxon>Dikarya</taxon>
        <taxon>Basidiomycota</taxon>
        <taxon>Agaricomycotina</taxon>
        <taxon>Agaricomycetes</taxon>
        <taxon>Hymenochaetales</taxon>
        <taxon>Rickenellaceae</taxon>
        <taxon>Rickenella</taxon>
    </lineage>
</organism>
<keyword evidence="2" id="KW-0812">Transmembrane</keyword>
<gene>
    <name evidence="4" type="ORF">BD410DRAFT_846185</name>
</gene>
<feature type="transmembrane region" description="Helical" evidence="2">
    <location>
        <begin position="107"/>
        <end position="129"/>
    </location>
</feature>
<evidence type="ECO:0000256" key="3">
    <source>
        <dbReference type="SAM" id="SignalP"/>
    </source>
</evidence>
<dbReference type="EMBL" id="ML170361">
    <property type="protein sequence ID" value="TDL14273.1"/>
    <property type="molecule type" value="Genomic_DNA"/>
</dbReference>
<protein>
    <recommendedName>
        <fullName evidence="6">Transmembrane protein</fullName>
    </recommendedName>
</protein>
<feature type="chain" id="PRO_5021476084" description="Transmembrane protein" evidence="3">
    <location>
        <begin position="25"/>
        <end position="465"/>
    </location>
</feature>
<keyword evidence="2" id="KW-0472">Membrane</keyword>
<accession>A0A4Y7PFV4</accession>
<evidence type="ECO:0008006" key="6">
    <source>
        <dbReference type="Google" id="ProtNLM"/>
    </source>
</evidence>
<dbReference type="VEuPathDB" id="FungiDB:BD410DRAFT_846185"/>
<feature type="non-terminal residue" evidence="4">
    <location>
        <position position="465"/>
    </location>
</feature>
<dbReference type="Proteomes" id="UP000294933">
    <property type="component" value="Unassembled WGS sequence"/>
</dbReference>
<feature type="compositionally biased region" description="Pro residues" evidence="1">
    <location>
        <begin position="52"/>
        <end position="65"/>
    </location>
</feature>
<dbReference type="AlphaFoldDB" id="A0A4Y7PFV4"/>
<keyword evidence="5" id="KW-1185">Reference proteome</keyword>
<reference evidence="4 5" key="1">
    <citation type="submission" date="2018-06" db="EMBL/GenBank/DDBJ databases">
        <title>A transcriptomic atlas of mushroom development highlights an independent origin of complex multicellularity.</title>
        <authorList>
            <consortium name="DOE Joint Genome Institute"/>
            <person name="Krizsan K."/>
            <person name="Almasi E."/>
            <person name="Merenyi Z."/>
            <person name="Sahu N."/>
            <person name="Viragh M."/>
            <person name="Koszo T."/>
            <person name="Mondo S."/>
            <person name="Kiss B."/>
            <person name="Balint B."/>
            <person name="Kues U."/>
            <person name="Barry K."/>
            <person name="Hegedus J.C."/>
            <person name="Henrissat B."/>
            <person name="Johnson J."/>
            <person name="Lipzen A."/>
            <person name="Ohm R."/>
            <person name="Nagy I."/>
            <person name="Pangilinan J."/>
            <person name="Yan J."/>
            <person name="Xiong Y."/>
            <person name="Grigoriev I.V."/>
            <person name="Hibbett D.S."/>
            <person name="Nagy L.G."/>
        </authorList>
    </citation>
    <scope>NUCLEOTIDE SEQUENCE [LARGE SCALE GENOMIC DNA]</scope>
    <source>
        <strain evidence="4 5">SZMC22713</strain>
    </source>
</reference>
<feature type="transmembrane region" description="Helical" evidence="2">
    <location>
        <begin position="162"/>
        <end position="180"/>
    </location>
</feature>
<evidence type="ECO:0000256" key="2">
    <source>
        <dbReference type="SAM" id="Phobius"/>
    </source>
</evidence>
<keyword evidence="3" id="KW-0732">Signal</keyword>
<evidence type="ECO:0000313" key="4">
    <source>
        <dbReference type="EMBL" id="TDL14273.1"/>
    </source>
</evidence>
<evidence type="ECO:0000256" key="1">
    <source>
        <dbReference type="SAM" id="MobiDB-lite"/>
    </source>
</evidence>
<sequence length="465" mass="50414">MFFAIARSPALLAFVIVYSTFTQSAGSLSGNLQQHGSGLLLRGPPSDLVPNPSEPTPPPLPPPPTKVSDYYGPHIVSRTVGYDSPTPLTPVFSPSATTGTTTNLPSWALLPTILVLLGIFGIGVAYVRLFGGRRSSQQRTSFGITVSFPSSLSRIFTVVSRFLVRVVTIVCFVYGAGQIVSDVTGLPSPSTLLRIALSKLSLGVNHESPMKIAVRFMDLNDYARSINGLYKVFAAATNSVFSEIPQWYQHRIIPRGVFTLSTVKVIGGRLEFGTLDMSDVLVLGRAACGVSCLIASVAISFASKSIVTSILSNKPLGIIQHFWKCFEAMASPRREVLRSIFTLLPSSIELNFMVPFIIHEVNLLLNAAMTVAIPVTACRQLLTIPRTGNLLSVLSLAIFVMECAFAAFKDKCGSFYERLSRRLRTSRASVKATRIVDTSIFPPFSESVNESCIETSEDDSVFNTV</sequence>
<feature type="region of interest" description="Disordered" evidence="1">
    <location>
        <begin position="40"/>
        <end position="65"/>
    </location>
</feature>
<evidence type="ECO:0000313" key="5">
    <source>
        <dbReference type="Proteomes" id="UP000294933"/>
    </source>
</evidence>
<proteinExistence type="predicted"/>
<keyword evidence="2" id="KW-1133">Transmembrane helix</keyword>
<feature type="signal peptide" evidence="3">
    <location>
        <begin position="1"/>
        <end position="24"/>
    </location>
</feature>